<keyword evidence="1" id="KW-1133">Transmembrane helix</keyword>
<name>A0A0E9X8K4_ANGAN</name>
<reference evidence="2" key="1">
    <citation type="submission" date="2014-11" db="EMBL/GenBank/DDBJ databases">
        <authorList>
            <person name="Amaro Gonzalez C."/>
        </authorList>
    </citation>
    <scope>NUCLEOTIDE SEQUENCE</scope>
</reference>
<evidence type="ECO:0000256" key="1">
    <source>
        <dbReference type="SAM" id="Phobius"/>
    </source>
</evidence>
<evidence type="ECO:0000313" key="2">
    <source>
        <dbReference type="EMBL" id="JAH98934.1"/>
    </source>
</evidence>
<protein>
    <submittedName>
        <fullName evidence="2">Uncharacterized protein</fullName>
    </submittedName>
</protein>
<accession>A0A0E9X8K4</accession>
<dbReference type="AlphaFoldDB" id="A0A0E9X8K4"/>
<reference evidence="2" key="2">
    <citation type="journal article" date="2015" name="Fish Shellfish Immunol.">
        <title>Early steps in the European eel (Anguilla anguilla)-Vibrio vulnificus interaction in the gills: Role of the RtxA13 toxin.</title>
        <authorList>
            <person name="Callol A."/>
            <person name="Pajuelo D."/>
            <person name="Ebbesson L."/>
            <person name="Teles M."/>
            <person name="MacKenzie S."/>
            <person name="Amaro C."/>
        </authorList>
    </citation>
    <scope>NUCLEOTIDE SEQUENCE</scope>
</reference>
<feature type="transmembrane region" description="Helical" evidence="1">
    <location>
        <begin position="6"/>
        <end position="26"/>
    </location>
</feature>
<sequence>MHLSVISFTFFSLVGVILHSSIRYWILPTMVSYSERTGFCHREVLGEGQLVSPCFSSLQKYKVQSGEPLTM</sequence>
<keyword evidence="1" id="KW-0812">Transmembrane</keyword>
<proteinExistence type="predicted"/>
<keyword evidence="1" id="KW-0472">Membrane</keyword>
<dbReference type="EMBL" id="GBXM01009643">
    <property type="protein sequence ID" value="JAH98934.1"/>
    <property type="molecule type" value="Transcribed_RNA"/>
</dbReference>
<organism evidence="2">
    <name type="scientific">Anguilla anguilla</name>
    <name type="common">European freshwater eel</name>
    <name type="synonym">Muraena anguilla</name>
    <dbReference type="NCBI Taxonomy" id="7936"/>
    <lineage>
        <taxon>Eukaryota</taxon>
        <taxon>Metazoa</taxon>
        <taxon>Chordata</taxon>
        <taxon>Craniata</taxon>
        <taxon>Vertebrata</taxon>
        <taxon>Euteleostomi</taxon>
        <taxon>Actinopterygii</taxon>
        <taxon>Neopterygii</taxon>
        <taxon>Teleostei</taxon>
        <taxon>Anguilliformes</taxon>
        <taxon>Anguillidae</taxon>
        <taxon>Anguilla</taxon>
    </lineage>
</organism>